<feature type="coiled-coil region" evidence="1">
    <location>
        <begin position="421"/>
        <end position="509"/>
    </location>
</feature>
<dbReference type="Pfam" id="PF07696">
    <property type="entry name" value="7TMR-DISMED2"/>
    <property type="match status" value="1"/>
</dbReference>
<feature type="transmembrane region" description="Helical" evidence="2">
    <location>
        <begin position="334"/>
        <end position="352"/>
    </location>
</feature>
<accession>A0A1I1DLA7</accession>
<feature type="transmembrane region" description="Helical" evidence="2">
    <location>
        <begin position="274"/>
        <end position="293"/>
    </location>
</feature>
<dbReference type="Gene3D" id="2.60.40.2380">
    <property type="match status" value="1"/>
</dbReference>
<feature type="transmembrane region" description="Helical" evidence="2">
    <location>
        <begin position="241"/>
        <end position="262"/>
    </location>
</feature>
<proteinExistence type="predicted"/>
<protein>
    <submittedName>
        <fullName evidence="6">Transposase zinc-ribbon domain-containing protein</fullName>
    </submittedName>
</protein>
<keyword evidence="7" id="KW-1185">Reference proteome</keyword>
<reference evidence="6 7" key="1">
    <citation type="submission" date="2016-10" db="EMBL/GenBank/DDBJ databases">
        <authorList>
            <person name="de Groot N.N."/>
        </authorList>
    </citation>
    <scope>NUCLEOTIDE SEQUENCE [LARGE SCALE GENOMIC DNA]</scope>
    <source>
        <strain evidence="6 7">DSM 6793</strain>
    </source>
</reference>
<sequence length="650" mass="76384">MPPAQRVQAWGVCTNYHTETTMKSYICYCFYFLSILFLPDRTFAQNAVNLPLTNEKQHYFTHKEIEVLEDSSQGEKLTLAQVQQLSAQFRPTDTQSPKSINPNVYYWYKIKIHHPAHMLSETWLLEFFDQTIDHIEAYVPLVNGNYNHIVMGDNQPFSQRLYQHKNFEIRLSDQLRGDQIYYFRIKSHQVADVIIALRSFSWFVNYALDEYFVFGIFYGMISVFSLYNFIMFMVMRQRQYLYYVLYILSVGLYQMCTDGIAYQFLWPNAMNWNQYAYGIPLYGVSIFALLFTLELLHVRAKSKNIYLFIWGIIALRTVFFVLCLFNPLWFGFKFIEFIPLLASFGTGLYLLWQGYSPATFFVGGYSFLLFGFIIKLLIAIYPDRLPFGAVTHYSLSFCFVAEMVLLSFAIGDKVSILKRKKEKAQQRIIKQLTINEKLKDQLNNELEQQVKARTKELWEKTEIIENQNLALLDANKQLQEQAEEIARINELLQQDNKALLSDVQNEKQARVLSKIPDFEEFSRIYPDNETCFQFLEQLKWKNGYRCLKCGHGHHFQGHAPHSRRCAKCDYEESVTISTIFQNARIPLNKAFYITFLVYSTKGQISSHKLSELIGIRQSTCWSYSSRIKKIMQESGKKRHNDEGWVSLIFE</sequence>
<feature type="transmembrane region" description="Helical" evidence="2">
    <location>
        <begin position="359"/>
        <end position="381"/>
    </location>
</feature>
<evidence type="ECO:0000313" key="7">
    <source>
        <dbReference type="Proteomes" id="UP000199514"/>
    </source>
</evidence>
<feature type="transmembrane region" description="Helical" evidence="2">
    <location>
        <begin position="393"/>
        <end position="411"/>
    </location>
</feature>
<evidence type="ECO:0000259" key="3">
    <source>
        <dbReference type="Pfam" id="PF07695"/>
    </source>
</evidence>
<organism evidence="6 7">
    <name type="scientific">Flexibacter flexilis DSM 6793</name>
    <dbReference type="NCBI Taxonomy" id="927664"/>
    <lineage>
        <taxon>Bacteria</taxon>
        <taxon>Pseudomonadati</taxon>
        <taxon>Bacteroidota</taxon>
        <taxon>Cytophagia</taxon>
        <taxon>Cytophagales</taxon>
        <taxon>Flexibacteraceae</taxon>
        <taxon>Flexibacter</taxon>
    </lineage>
</organism>
<dbReference type="InterPro" id="IPR011623">
    <property type="entry name" value="7TMR_DISM_rcpt_extracell_dom1"/>
</dbReference>
<gene>
    <name evidence="6" type="ORF">SAMN05421780_101163</name>
</gene>
<feature type="domain" description="7TM-DISM receptor extracellular" evidence="3">
    <location>
        <begin position="210"/>
        <end position="413"/>
    </location>
</feature>
<dbReference type="Pfam" id="PF07695">
    <property type="entry name" value="7TMR-DISM_7TM"/>
    <property type="match status" value="1"/>
</dbReference>
<evidence type="ECO:0000259" key="5">
    <source>
        <dbReference type="Pfam" id="PF12760"/>
    </source>
</evidence>
<keyword evidence="2" id="KW-0472">Membrane</keyword>
<keyword evidence="2" id="KW-0812">Transmembrane</keyword>
<dbReference type="InterPro" id="IPR024442">
    <property type="entry name" value="Transposase_Zn_ribbon"/>
</dbReference>
<feature type="transmembrane region" description="Helical" evidence="2">
    <location>
        <begin position="214"/>
        <end position="234"/>
    </location>
</feature>
<dbReference type="EMBL" id="FOLE01000001">
    <property type="protein sequence ID" value="SFB73303.1"/>
    <property type="molecule type" value="Genomic_DNA"/>
</dbReference>
<dbReference type="Proteomes" id="UP000199514">
    <property type="component" value="Unassembled WGS sequence"/>
</dbReference>
<dbReference type="Pfam" id="PF12760">
    <property type="entry name" value="Zn_ribbon_IS1595"/>
    <property type="match status" value="1"/>
</dbReference>
<feature type="domain" description="7TM-DISM receptor extracellular" evidence="4">
    <location>
        <begin position="63"/>
        <end position="197"/>
    </location>
</feature>
<feature type="transmembrane region" description="Helical" evidence="2">
    <location>
        <begin position="305"/>
        <end position="328"/>
    </location>
</feature>
<dbReference type="STRING" id="927664.SAMN05421780_101163"/>
<name>A0A1I1DLA7_9BACT</name>
<keyword evidence="2" id="KW-1133">Transmembrane helix</keyword>
<evidence type="ECO:0000259" key="4">
    <source>
        <dbReference type="Pfam" id="PF07696"/>
    </source>
</evidence>
<dbReference type="InterPro" id="IPR011622">
    <property type="entry name" value="7TMR_DISM_rcpt_extracell_dom2"/>
</dbReference>
<keyword evidence="1" id="KW-0175">Coiled coil</keyword>
<evidence type="ECO:0000256" key="1">
    <source>
        <dbReference type="SAM" id="Coils"/>
    </source>
</evidence>
<evidence type="ECO:0000256" key="2">
    <source>
        <dbReference type="SAM" id="Phobius"/>
    </source>
</evidence>
<feature type="domain" description="Transposase zinc-ribbon" evidence="5">
    <location>
        <begin position="526"/>
        <end position="570"/>
    </location>
</feature>
<dbReference type="AlphaFoldDB" id="A0A1I1DLA7"/>
<evidence type="ECO:0000313" key="6">
    <source>
        <dbReference type="EMBL" id="SFB73303.1"/>
    </source>
</evidence>